<feature type="region of interest" description="Disordered" evidence="3">
    <location>
        <begin position="192"/>
        <end position="265"/>
    </location>
</feature>
<evidence type="ECO:0000256" key="3">
    <source>
        <dbReference type="SAM" id="MobiDB-lite"/>
    </source>
</evidence>
<dbReference type="Pfam" id="PF09745">
    <property type="entry name" value="NSRP1_N"/>
    <property type="match status" value="1"/>
</dbReference>
<proteinExistence type="inferred from homology"/>
<dbReference type="PANTHER" id="PTHR30060:SF0">
    <property type="entry name" value="COILED-COIL PROTEIN (DUF2040)-RELATED"/>
    <property type="match status" value="1"/>
</dbReference>
<feature type="domain" description="Nuclear speckle splicing regulatory protein 1 N-terminal" evidence="4">
    <location>
        <begin position="58"/>
        <end position="174"/>
    </location>
</feature>
<evidence type="ECO:0000313" key="5">
    <source>
        <dbReference type="EMBL" id="OAY63781.1"/>
    </source>
</evidence>
<name>A0A199UGE1_ANACO</name>
<evidence type="ECO:0000256" key="1">
    <source>
        <dbReference type="ARBA" id="ARBA00010126"/>
    </source>
</evidence>
<accession>A0A199UGE1</accession>
<reference evidence="5 6" key="1">
    <citation type="journal article" date="2016" name="DNA Res.">
        <title>The draft genome of MD-2 pineapple using hybrid error correction of long reads.</title>
        <authorList>
            <person name="Redwan R.M."/>
            <person name="Saidin A."/>
            <person name="Kumar S.V."/>
        </authorList>
    </citation>
    <scope>NUCLEOTIDE SEQUENCE [LARGE SCALE GENOMIC DNA]</scope>
    <source>
        <strain evidence="6">cv. MD2</strain>
        <tissue evidence="5">Leaf</tissue>
    </source>
</reference>
<protein>
    <submittedName>
        <fullName evidence="5">Nuclear speckle splicing regulatory protein 1</fullName>
    </submittedName>
</protein>
<evidence type="ECO:0000313" key="6">
    <source>
        <dbReference type="Proteomes" id="UP000092600"/>
    </source>
</evidence>
<feature type="region of interest" description="Disordered" evidence="3">
    <location>
        <begin position="1"/>
        <end position="62"/>
    </location>
</feature>
<keyword evidence="2" id="KW-0175">Coiled coil</keyword>
<dbReference type="PANTHER" id="PTHR30060">
    <property type="entry name" value="INNER MEMBRANE PROTEIN"/>
    <property type="match status" value="1"/>
</dbReference>
<comment type="similarity">
    <text evidence="1">Belongs to the NSRP1 family.</text>
</comment>
<evidence type="ECO:0000259" key="4">
    <source>
        <dbReference type="Pfam" id="PF09745"/>
    </source>
</evidence>
<dbReference type="STRING" id="4615.A0A199UGE1"/>
<feature type="compositionally biased region" description="Polar residues" evidence="3">
    <location>
        <begin position="207"/>
        <end position="217"/>
    </location>
</feature>
<sequence length="308" mass="35518">MEKKYGLQLRIPKSQSKPTASRPPAPPPAFAFGGDDEDDVEREISRQASKNKALQKVEEQHKKALEEDPSVFDYDGVYDEMKEKIVRPKIQDKTERKSKYIEVLMDKAKQREREHEIIYEKKLLKERSKDDHLFADKEKFVTSAYKKKLAEQAKWLEEERLQQIREEKEDVTKKKDLSDFYFGLNKNVAFGARLNEDPTPTKHNETNDSTQESQASKQDAKESRHSPQRREEADREPKMIDRAKNSSEEVVAETVSTVPAGSTSVEDEINVGQASASQATTAEHYKRSEDALAAARERFMARKRAREQ</sequence>
<feature type="compositionally biased region" description="Basic and acidic residues" evidence="3">
    <location>
        <begin position="218"/>
        <end position="247"/>
    </location>
</feature>
<dbReference type="InterPro" id="IPR018612">
    <property type="entry name" value="NSRP1_N"/>
</dbReference>
<evidence type="ECO:0000256" key="2">
    <source>
        <dbReference type="ARBA" id="ARBA00023054"/>
    </source>
</evidence>
<dbReference type="AlphaFoldDB" id="A0A199UGE1"/>
<gene>
    <name evidence="5" type="ORF">ACMD2_05941</name>
</gene>
<dbReference type="GO" id="GO:0000381">
    <property type="term" value="P:regulation of alternative mRNA splicing, via spliceosome"/>
    <property type="evidence" value="ECO:0007669"/>
    <property type="project" value="InterPro"/>
</dbReference>
<organism evidence="5 6">
    <name type="scientific">Ananas comosus</name>
    <name type="common">Pineapple</name>
    <name type="synonym">Ananas ananas</name>
    <dbReference type="NCBI Taxonomy" id="4615"/>
    <lineage>
        <taxon>Eukaryota</taxon>
        <taxon>Viridiplantae</taxon>
        <taxon>Streptophyta</taxon>
        <taxon>Embryophyta</taxon>
        <taxon>Tracheophyta</taxon>
        <taxon>Spermatophyta</taxon>
        <taxon>Magnoliopsida</taxon>
        <taxon>Liliopsida</taxon>
        <taxon>Poales</taxon>
        <taxon>Bromeliaceae</taxon>
        <taxon>Bromelioideae</taxon>
        <taxon>Ananas</taxon>
    </lineage>
</organism>
<feature type="compositionally biased region" description="Low complexity" evidence="3">
    <location>
        <begin position="248"/>
        <end position="258"/>
    </location>
</feature>
<feature type="compositionally biased region" description="Basic and acidic residues" evidence="3">
    <location>
        <begin position="194"/>
        <end position="206"/>
    </location>
</feature>
<dbReference type="EMBL" id="LSRQ01008314">
    <property type="protein sequence ID" value="OAY63781.1"/>
    <property type="molecule type" value="Genomic_DNA"/>
</dbReference>
<comment type="caution">
    <text evidence="5">The sequence shown here is derived from an EMBL/GenBank/DDBJ whole genome shotgun (WGS) entry which is preliminary data.</text>
</comment>
<dbReference type="Proteomes" id="UP000092600">
    <property type="component" value="Unassembled WGS sequence"/>
</dbReference>